<dbReference type="EMBL" id="NCKW01006071">
    <property type="protein sequence ID" value="POM72226.1"/>
    <property type="molecule type" value="Genomic_DNA"/>
</dbReference>
<evidence type="ECO:0000313" key="1">
    <source>
        <dbReference type="EMBL" id="POM72226.1"/>
    </source>
</evidence>
<protein>
    <submittedName>
        <fullName evidence="1">Cyclic AMP-dependent protein Kinase-like protein regulatory subunit</fullName>
    </submittedName>
</protein>
<dbReference type="OrthoDB" id="120014at2759"/>
<reference evidence="1 2" key="1">
    <citation type="journal article" date="2017" name="Genome Biol. Evol.">
        <title>Phytophthora megakarya and P. palmivora, closely related causal agents of cacao black pod rot, underwent increases in genome sizes and gene numbers by different mechanisms.</title>
        <authorList>
            <person name="Ali S.S."/>
            <person name="Shao J."/>
            <person name="Lary D.J."/>
            <person name="Kronmiller B."/>
            <person name="Shen D."/>
            <person name="Strem M.D."/>
            <person name="Amoako-Attah I."/>
            <person name="Akrofi A.Y."/>
            <person name="Begoude B.A."/>
            <person name="Ten Hoopen G.M."/>
            <person name="Coulibaly K."/>
            <person name="Kebe B.I."/>
            <person name="Melnick R.L."/>
            <person name="Guiltinan M.J."/>
            <person name="Tyler B.M."/>
            <person name="Meinhardt L.W."/>
            <person name="Bailey B.A."/>
        </authorList>
    </citation>
    <scope>NUCLEOTIDE SEQUENCE [LARGE SCALE GENOMIC DNA]</scope>
    <source>
        <strain evidence="2">sbr112.9</strain>
    </source>
</reference>
<keyword evidence="2" id="KW-1185">Reference proteome</keyword>
<name>A0A2P4Y334_9STRA</name>
<accession>A0A2P4Y334</accession>
<dbReference type="Gene3D" id="1.20.890.10">
    <property type="entry name" value="cAMP-dependent protein kinase regulatory subunit, dimerization-anchoring domain"/>
    <property type="match status" value="1"/>
</dbReference>
<dbReference type="SUPFAM" id="SSF47391">
    <property type="entry name" value="Dimerization-anchoring domain of cAMP-dependent PK regulatory subunit"/>
    <property type="match status" value="1"/>
</dbReference>
<sequence length="75" mass="8401">MTDAEGVQQELQDYLHKKGINTLFINLVESLLLAKPENPILHIIQYLQTNYPEEATPRYKAGAAKDDNPAASPHL</sequence>
<feature type="non-terminal residue" evidence="1">
    <location>
        <position position="75"/>
    </location>
</feature>
<evidence type="ECO:0000313" key="2">
    <source>
        <dbReference type="Proteomes" id="UP000237271"/>
    </source>
</evidence>
<comment type="caution">
    <text evidence="1">The sequence shown here is derived from an EMBL/GenBank/DDBJ whole genome shotgun (WGS) entry which is preliminary data.</text>
</comment>
<proteinExistence type="predicted"/>
<dbReference type="AlphaFoldDB" id="A0A2P4Y334"/>
<organism evidence="1 2">
    <name type="scientific">Phytophthora palmivora</name>
    <dbReference type="NCBI Taxonomy" id="4796"/>
    <lineage>
        <taxon>Eukaryota</taxon>
        <taxon>Sar</taxon>
        <taxon>Stramenopiles</taxon>
        <taxon>Oomycota</taxon>
        <taxon>Peronosporomycetes</taxon>
        <taxon>Peronosporales</taxon>
        <taxon>Peronosporaceae</taxon>
        <taxon>Phytophthora</taxon>
    </lineage>
</organism>
<gene>
    <name evidence="1" type="ORF">PHPALM_11097</name>
</gene>
<dbReference type="Proteomes" id="UP000237271">
    <property type="component" value="Unassembled WGS sequence"/>
</dbReference>
<dbReference type="CDD" id="cd22981">
    <property type="entry name" value="DD_TbAK-like"/>
    <property type="match status" value="1"/>
</dbReference>